<name>A0A816XI75_9BILA</name>
<dbReference type="AlphaFoldDB" id="A0A816XI75"/>
<protein>
    <submittedName>
        <fullName evidence="5">Uncharacterized protein</fullName>
    </submittedName>
</protein>
<dbReference type="GO" id="GO:0005524">
    <property type="term" value="F:ATP binding"/>
    <property type="evidence" value="ECO:0007669"/>
    <property type="project" value="InterPro"/>
</dbReference>
<dbReference type="Proteomes" id="UP000663887">
    <property type="component" value="Unassembled WGS sequence"/>
</dbReference>
<evidence type="ECO:0000313" key="6">
    <source>
        <dbReference type="Proteomes" id="UP000663887"/>
    </source>
</evidence>
<sequence length="121" mass="13526">MRNDESISDQCVDITKSMIYIRRTSQEKEIESEKTSTEAVTIRNLFRYGTFVELVYILLATIASVVFGICLPLTLIVFGDTIDSFTDQAAHLCSLNLTSLAARFCPANVKLTTINFYAKVS</sequence>
<accession>A0A816XI75</accession>
<gene>
    <name evidence="5" type="ORF">XDN619_LOCUS27941</name>
</gene>
<keyword evidence="1 4" id="KW-0812">Transmembrane</keyword>
<keyword evidence="3 4" id="KW-0472">Membrane</keyword>
<organism evidence="5 6">
    <name type="scientific">Rotaria magnacalcarata</name>
    <dbReference type="NCBI Taxonomy" id="392030"/>
    <lineage>
        <taxon>Eukaryota</taxon>
        <taxon>Metazoa</taxon>
        <taxon>Spiralia</taxon>
        <taxon>Gnathifera</taxon>
        <taxon>Rotifera</taxon>
        <taxon>Eurotatoria</taxon>
        <taxon>Bdelloidea</taxon>
        <taxon>Philodinida</taxon>
        <taxon>Philodinidae</taxon>
        <taxon>Rotaria</taxon>
    </lineage>
</organism>
<comment type="caution">
    <text evidence="5">The sequence shown here is derived from an EMBL/GenBank/DDBJ whole genome shotgun (WGS) entry which is preliminary data.</text>
</comment>
<proteinExistence type="predicted"/>
<evidence type="ECO:0000256" key="1">
    <source>
        <dbReference type="ARBA" id="ARBA00022692"/>
    </source>
</evidence>
<evidence type="ECO:0000313" key="5">
    <source>
        <dbReference type="EMBL" id="CAF2147014.1"/>
    </source>
</evidence>
<dbReference type="GO" id="GO:0016020">
    <property type="term" value="C:membrane"/>
    <property type="evidence" value="ECO:0007669"/>
    <property type="project" value="InterPro"/>
</dbReference>
<evidence type="ECO:0000256" key="4">
    <source>
        <dbReference type="SAM" id="Phobius"/>
    </source>
</evidence>
<dbReference type="EMBL" id="CAJNRG010013286">
    <property type="protein sequence ID" value="CAF2147014.1"/>
    <property type="molecule type" value="Genomic_DNA"/>
</dbReference>
<dbReference type="Gene3D" id="1.20.1560.10">
    <property type="entry name" value="ABC transporter type 1, transmembrane domain"/>
    <property type="match status" value="1"/>
</dbReference>
<evidence type="ECO:0000256" key="3">
    <source>
        <dbReference type="ARBA" id="ARBA00023136"/>
    </source>
</evidence>
<dbReference type="InterPro" id="IPR036640">
    <property type="entry name" value="ABC1_TM_sf"/>
</dbReference>
<evidence type="ECO:0000256" key="2">
    <source>
        <dbReference type="ARBA" id="ARBA00022989"/>
    </source>
</evidence>
<feature type="transmembrane region" description="Helical" evidence="4">
    <location>
        <begin position="54"/>
        <end position="78"/>
    </location>
</feature>
<keyword evidence="2 4" id="KW-1133">Transmembrane helix</keyword>
<reference evidence="5" key="1">
    <citation type="submission" date="2021-02" db="EMBL/GenBank/DDBJ databases">
        <authorList>
            <person name="Nowell W R."/>
        </authorList>
    </citation>
    <scope>NUCLEOTIDE SEQUENCE</scope>
</reference>